<evidence type="ECO:0000313" key="2">
    <source>
        <dbReference type="Proteomes" id="UP000551563"/>
    </source>
</evidence>
<proteinExistence type="predicted"/>
<dbReference type="Proteomes" id="UP000551563">
    <property type="component" value="Unassembled WGS sequence"/>
</dbReference>
<dbReference type="AlphaFoldDB" id="A0A7V6TZX6"/>
<gene>
    <name evidence="1" type="ORF">GXX48_11215</name>
</gene>
<reference evidence="1 2" key="1">
    <citation type="journal article" date="2020" name="Biotechnol. Biofuels">
        <title>New insights from the biogas microbiome by comprehensive genome-resolved metagenomics of nearly 1600 species originating from multiple anaerobic digesters.</title>
        <authorList>
            <person name="Campanaro S."/>
            <person name="Treu L."/>
            <person name="Rodriguez-R L.M."/>
            <person name="Kovalovszki A."/>
            <person name="Ziels R.M."/>
            <person name="Maus I."/>
            <person name="Zhu X."/>
            <person name="Kougias P.G."/>
            <person name="Basile A."/>
            <person name="Luo G."/>
            <person name="Schluter A."/>
            <person name="Konstantinidis K.T."/>
            <person name="Angelidaki I."/>
        </authorList>
    </citation>
    <scope>NUCLEOTIDE SEQUENCE [LARGE SCALE GENOMIC DNA]</scope>
    <source>
        <strain evidence="1">AS04akNAM_66</strain>
    </source>
</reference>
<comment type="caution">
    <text evidence="1">The sequence shown here is derived from an EMBL/GenBank/DDBJ whole genome shotgun (WGS) entry which is preliminary data.</text>
</comment>
<name>A0A7V6TZX6_9HYPH</name>
<accession>A0A7V6TZX6</accession>
<evidence type="ECO:0000313" key="1">
    <source>
        <dbReference type="EMBL" id="HHV68197.1"/>
    </source>
</evidence>
<dbReference type="EMBL" id="DUMN01000329">
    <property type="protein sequence ID" value="HHV68197.1"/>
    <property type="molecule type" value="Genomic_DNA"/>
</dbReference>
<protein>
    <submittedName>
        <fullName evidence="1">Uncharacterized protein</fullName>
    </submittedName>
</protein>
<organism evidence="1 2">
    <name type="scientific">Brucella intermedia</name>
    <dbReference type="NCBI Taxonomy" id="94625"/>
    <lineage>
        <taxon>Bacteria</taxon>
        <taxon>Pseudomonadati</taxon>
        <taxon>Pseudomonadota</taxon>
        <taxon>Alphaproteobacteria</taxon>
        <taxon>Hyphomicrobiales</taxon>
        <taxon>Brucellaceae</taxon>
        <taxon>Brucella/Ochrobactrum group</taxon>
        <taxon>Brucella</taxon>
    </lineage>
</organism>
<sequence>MSTGILAGSNKTMIGVETPSTPVETICDALEQAESLARHVNQFLDDLLRRDEGLGNCERSTIDGSLFEQMKGRAYEARRNTLNAIDRIIKARGVLGL</sequence>